<feature type="domain" description="Transposase putative helix-turn-helix" evidence="11">
    <location>
        <begin position="4"/>
        <end position="47"/>
    </location>
</feature>
<proteinExistence type="inferred from homology"/>
<comment type="similarity">
    <text evidence="2">In the N-terminal section; belongs to the transposase 2 family.</text>
</comment>
<organism evidence="12 13">
    <name type="scientific">Candidatus Thermoflexus japonica</name>
    <dbReference type="NCBI Taxonomy" id="2035417"/>
    <lineage>
        <taxon>Bacteria</taxon>
        <taxon>Bacillati</taxon>
        <taxon>Chloroflexota</taxon>
        <taxon>Thermoflexia</taxon>
        <taxon>Thermoflexales</taxon>
        <taxon>Thermoflexaceae</taxon>
        <taxon>Thermoflexus</taxon>
    </lineage>
</organism>
<keyword evidence="6" id="KW-0238">DNA-binding</keyword>
<keyword evidence="4" id="KW-0479">Metal-binding</keyword>
<dbReference type="Pfam" id="PF01385">
    <property type="entry name" value="OrfB_IS605"/>
    <property type="match status" value="1"/>
</dbReference>
<name>A0A2H5Y3H7_9CHLR</name>
<gene>
    <name evidence="12" type="ORF">HRbin22_00219</name>
</gene>
<comment type="similarity">
    <text evidence="1">In the C-terminal section; belongs to the transposase 35 family.</text>
</comment>
<evidence type="ECO:0000256" key="3">
    <source>
        <dbReference type="ARBA" id="ARBA00022578"/>
    </source>
</evidence>
<dbReference type="PANTHER" id="PTHR30405:SF25">
    <property type="entry name" value="RNA-GUIDED DNA ENDONUCLEASE INSQ-RELATED"/>
    <property type="match status" value="1"/>
</dbReference>
<feature type="domain" description="Cas12f1-like TNB" evidence="10">
    <location>
        <begin position="321"/>
        <end position="388"/>
    </location>
</feature>
<evidence type="ECO:0000256" key="1">
    <source>
        <dbReference type="ARBA" id="ARBA00008761"/>
    </source>
</evidence>
<dbReference type="NCBIfam" id="NF040570">
    <property type="entry name" value="guided_TnpB"/>
    <property type="match status" value="1"/>
</dbReference>
<evidence type="ECO:0000259" key="11">
    <source>
        <dbReference type="Pfam" id="PF12323"/>
    </source>
</evidence>
<evidence type="ECO:0000256" key="4">
    <source>
        <dbReference type="ARBA" id="ARBA00022723"/>
    </source>
</evidence>
<evidence type="ECO:0000259" key="9">
    <source>
        <dbReference type="Pfam" id="PF01385"/>
    </source>
</evidence>
<dbReference type="Pfam" id="PF12323">
    <property type="entry name" value="HTH_OrfB_IS605"/>
    <property type="match status" value="1"/>
</dbReference>
<dbReference type="GO" id="GO:0046872">
    <property type="term" value="F:metal ion binding"/>
    <property type="evidence" value="ECO:0007669"/>
    <property type="project" value="UniProtKB-KW"/>
</dbReference>
<keyword evidence="5" id="KW-0862">Zinc</keyword>
<keyword evidence="3" id="KW-0815">Transposition</keyword>
<comment type="caution">
    <text evidence="12">The sequence shown here is derived from an EMBL/GenBank/DDBJ whole genome shotgun (WGS) entry which is preliminary data.</text>
</comment>
<dbReference type="InterPro" id="IPR051399">
    <property type="entry name" value="RNA-guided_DNA_endo/Transpos"/>
</dbReference>
<feature type="compositionally biased region" description="Basic residues" evidence="8">
    <location>
        <begin position="230"/>
        <end position="239"/>
    </location>
</feature>
<dbReference type="Proteomes" id="UP000236642">
    <property type="component" value="Unassembled WGS sequence"/>
</dbReference>
<evidence type="ECO:0000313" key="12">
    <source>
        <dbReference type="EMBL" id="GBD07993.1"/>
    </source>
</evidence>
<sequence length="416" mass="48694">MRAVQAFRFELDPNAAQRIALAKHVGAARFAYNWGLARCLEALENGERLPSAMELHKAWNRWKRENAPWWVEVSKCAPQEAFRDLERAWRNHWEGRAGRPRFKKKKWDADNAFRLTGSIRVTPRHVQLPRIGKVRVKERTDRLTDLLQAKRARILSATISREADRWFVSLTCEVEIPDPDPLPPDAPVVGVDMDLEDFAVLADGNGVERIGFGEVRERIRRLQRKLRREQRRLSRRQRALHPDPRDPHRRLPSRRWLKQLRKVQRLHRRIRNVLNDFLHQTSTRLAKAKRVYVVEDLNLRGMMRRRRRGPRLSRSLAEQAWGTFLRMLKYKSEWYGSKVMVADRFFPSSRTCSACGAVNRSLRLSDRMFRCPQCGLEMDRDENAALNLRKYGLAVGAVGVRCLGTALQPYREFPGK</sequence>
<evidence type="ECO:0000256" key="5">
    <source>
        <dbReference type="ARBA" id="ARBA00022833"/>
    </source>
</evidence>
<dbReference type="NCBIfam" id="TIGR01766">
    <property type="entry name" value="IS200/IS605 family accessory protein TnpB-like domain"/>
    <property type="match status" value="1"/>
</dbReference>
<dbReference type="GO" id="GO:0032196">
    <property type="term" value="P:transposition"/>
    <property type="evidence" value="ECO:0007669"/>
    <property type="project" value="UniProtKB-KW"/>
</dbReference>
<feature type="domain" description="Probable transposase IS891/IS1136/IS1341" evidence="9">
    <location>
        <begin position="173"/>
        <end position="305"/>
    </location>
</feature>
<evidence type="ECO:0000256" key="2">
    <source>
        <dbReference type="ARBA" id="ARBA00011044"/>
    </source>
</evidence>
<feature type="region of interest" description="Disordered" evidence="8">
    <location>
        <begin position="230"/>
        <end position="252"/>
    </location>
</feature>
<keyword evidence="7" id="KW-0233">DNA recombination</keyword>
<evidence type="ECO:0000256" key="8">
    <source>
        <dbReference type="SAM" id="MobiDB-lite"/>
    </source>
</evidence>
<protein>
    <recommendedName>
        <fullName evidence="14">Transposase</fullName>
    </recommendedName>
</protein>
<dbReference type="GO" id="GO:0006310">
    <property type="term" value="P:DNA recombination"/>
    <property type="evidence" value="ECO:0007669"/>
    <property type="project" value="UniProtKB-KW"/>
</dbReference>
<dbReference type="InterPro" id="IPR001959">
    <property type="entry name" value="Transposase"/>
</dbReference>
<dbReference type="InterPro" id="IPR021027">
    <property type="entry name" value="Transposase_put_HTH"/>
</dbReference>
<dbReference type="GO" id="GO:0003677">
    <property type="term" value="F:DNA binding"/>
    <property type="evidence" value="ECO:0007669"/>
    <property type="project" value="UniProtKB-KW"/>
</dbReference>
<dbReference type="InterPro" id="IPR010095">
    <property type="entry name" value="Cas12f1-like_TNB"/>
</dbReference>
<dbReference type="AlphaFoldDB" id="A0A2H5Y3H7"/>
<dbReference type="EMBL" id="BEHY01000003">
    <property type="protein sequence ID" value="GBD07993.1"/>
    <property type="molecule type" value="Genomic_DNA"/>
</dbReference>
<reference evidence="13" key="1">
    <citation type="submission" date="2017-09" db="EMBL/GenBank/DDBJ databases">
        <title>Metaegenomics of thermophilic ammonia-oxidizing enrichment culture.</title>
        <authorList>
            <person name="Kato S."/>
            <person name="Suzuki K."/>
        </authorList>
    </citation>
    <scope>NUCLEOTIDE SEQUENCE [LARGE SCALE GENOMIC DNA]</scope>
</reference>
<evidence type="ECO:0000259" key="10">
    <source>
        <dbReference type="Pfam" id="PF07282"/>
    </source>
</evidence>
<accession>A0A2H5Y3H7</accession>
<dbReference type="PANTHER" id="PTHR30405">
    <property type="entry name" value="TRANSPOSASE"/>
    <property type="match status" value="1"/>
</dbReference>
<evidence type="ECO:0000256" key="7">
    <source>
        <dbReference type="ARBA" id="ARBA00023172"/>
    </source>
</evidence>
<evidence type="ECO:0008006" key="14">
    <source>
        <dbReference type="Google" id="ProtNLM"/>
    </source>
</evidence>
<evidence type="ECO:0000313" key="13">
    <source>
        <dbReference type="Proteomes" id="UP000236642"/>
    </source>
</evidence>
<evidence type="ECO:0000256" key="6">
    <source>
        <dbReference type="ARBA" id="ARBA00023125"/>
    </source>
</evidence>
<dbReference type="Pfam" id="PF07282">
    <property type="entry name" value="Cas12f1-like_TNB"/>
    <property type="match status" value="1"/>
</dbReference>